<dbReference type="AlphaFoldDB" id="A0A7W3UMM1"/>
<sequence length="224" mass="26676">MAYQQLERFNKEFHTLANEFETKVIGISKDTDLRKVLKQINIIQYDLSELSRRVKVKFTKNIKSTQMTMDIQRQKIMVIRKLKELVDLIQEKLVKKEFKDINCRQLTEELLNFSEHRHLFAKLKESTQKNASKSGDSSDNIDWYKLRDIYNNPNVRDRIENECKKADIKESEIIEQYNNKDKTADLIKQIFQVEALRTQEVYYKKVGTSDLSPIYIGFNKKKEK</sequence>
<evidence type="ECO:0000313" key="1">
    <source>
        <dbReference type="EMBL" id="MBB1097670.1"/>
    </source>
</evidence>
<reference evidence="1 2" key="1">
    <citation type="submission" date="2020-07" db="EMBL/GenBank/DDBJ databases">
        <title>Description of Limosilactobacillus balticus sp. nov., Limosilactobacillus agrestis sp. nov., Limosilactobacillus albertensis sp. nov., Limosilactobacillus rudii sp. nov., Limosilactobacillus fastidiosus sp. nov., five novel Limosilactobacillus species isolated from the vertebrate gastrointestinal tract, and proposal of 6 subspecies of Limosilactobacillus reuteri adapted to the gastrointestinal tract of specific vertebrate hosts.</title>
        <authorList>
            <person name="Li F."/>
            <person name="Cheng C."/>
            <person name="Zheng J."/>
            <person name="Quevedo R.M."/>
            <person name="Li J."/>
            <person name="Roos S."/>
            <person name="Gaenzle M.G."/>
            <person name="Walter J."/>
        </authorList>
    </citation>
    <scope>NUCLEOTIDE SEQUENCE [LARGE SCALE GENOMIC DNA]</scope>
    <source>
        <strain evidence="1 2">STM2_1</strain>
    </source>
</reference>
<keyword evidence="2" id="KW-1185">Reference proteome</keyword>
<evidence type="ECO:0000313" key="2">
    <source>
        <dbReference type="Proteomes" id="UP000517106"/>
    </source>
</evidence>
<accession>A0A7W3UMM1</accession>
<proteinExistence type="predicted"/>
<name>A0A7W3UMM1_9LACO</name>
<dbReference type="RefSeq" id="WP_182596409.1">
    <property type="nucleotide sequence ID" value="NZ_JACIVA010000047.1"/>
</dbReference>
<organism evidence="1 2">
    <name type="scientific">Limosilactobacillus rudii</name>
    <dbReference type="NCBI Taxonomy" id="2759755"/>
    <lineage>
        <taxon>Bacteria</taxon>
        <taxon>Bacillati</taxon>
        <taxon>Bacillota</taxon>
        <taxon>Bacilli</taxon>
        <taxon>Lactobacillales</taxon>
        <taxon>Lactobacillaceae</taxon>
        <taxon>Limosilactobacillus</taxon>
    </lineage>
</organism>
<protein>
    <submittedName>
        <fullName evidence="1">Uncharacterized protein</fullName>
    </submittedName>
</protein>
<gene>
    <name evidence="1" type="ORF">H5S09_06910</name>
</gene>
<dbReference type="Proteomes" id="UP000517106">
    <property type="component" value="Unassembled WGS sequence"/>
</dbReference>
<comment type="caution">
    <text evidence="1">The sequence shown here is derived from an EMBL/GenBank/DDBJ whole genome shotgun (WGS) entry which is preliminary data.</text>
</comment>
<dbReference type="EMBL" id="JACIVA010000047">
    <property type="protein sequence ID" value="MBB1097670.1"/>
    <property type="molecule type" value="Genomic_DNA"/>
</dbReference>